<gene>
    <name evidence="1" type="ORF">Sjap_006986</name>
</gene>
<sequence length="91" mass="10018">MCCALEGPSYSFVSSLVFFSRIGLPRLCSIKNHNLKGCPCFLGPCPSSQERGEEIELNFLPLCKRNGPNISNANPCKCSSFPSLYLARELD</sequence>
<dbReference type="Proteomes" id="UP001417504">
    <property type="component" value="Unassembled WGS sequence"/>
</dbReference>
<protein>
    <submittedName>
        <fullName evidence="1">Uncharacterized protein</fullName>
    </submittedName>
</protein>
<name>A0AAP0PJH4_9MAGN</name>
<proteinExistence type="predicted"/>
<keyword evidence="2" id="KW-1185">Reference proteome</keyword>
<comment type="caution">
    <text evidence="1">The sequence shown here is derived from an EMBL/GenBank/DDBJ whole genome shotgun (WGS) entry which is preliminary data.</text>
</comment>
<dbReference type="EMBL" id="JBBNAE010000002">
    <property type="protein sequence ID" value="KAK9147083.1"/>
    <property type="molecule type" value="Genomic_DNA"/>
</dbReference>
<evidence type="ECO:0000313" key="1">
    <source>
        <dbReference type="EMBL" id="KAK9147083.1"/>
    </source>
</evidence>
<organism evidence="1 2">
    <name type="scientific">Stephania japonica</name>
    <dbReference type="NCBI Taxonomy" id="461633"/>
    <lineage>
        <taxon>Eukaryota</taxon>
        <taxon>Viridiplantae</taxon>
        <taxon>Streptophyta</taxon>
        <taxon>Embryophyta</taxon>
        <taxon>Tracheophyta</taxon>
        <taxon>Spermatophyta</taxon>
        <taxon>Magnoliopsida</taxon>
        <taxon>Ranunculales</taxon>
        <taxon>Menispermaceae</taxon>
        <taxon>Menispermoideae</taxon>
        <taxon>Cissampelideae</taxon>
        <taxon>Stephania</taxon>
    </lineage>
</organism>
<reference evidence="1 2" key="1">
    <citation type="submission" date="2024-01" db="EMBL/GenBank/DDBJ databases">
        <title>Genome assemblies of Stephania.</title>
        <authorList>
            <person name="Yang L."/>
        </authorList>
    </citation>
    <scope>NUCLEOTIDE SEQUENCE [LARGE SCALE GENOMIC DNA]</scope>
    <source>
        <strain evidence="1">QJT</strain>
        <tissue evidence="1">Leaf</tissue>
    </source>
</reference>
<evidence type="ECO:0000313" key="2">
    <source>
        <dbReference type="Proteomes" id="UP001417504"/>
    </source>
</evidence>
<accession>A0AAP0PJH4</accession>
<dbReference type="AlphaFoldDB" id="A0AAP0PJH4"/>